<dbReference type="GeneID" id="80884725"/>
<dbReference type="Proteomes" id="UP001217417">
    <property type="component" value="Unassembled WGS sequence"/>
</dbReference>
<dbReference type="PANTHER" id="PTHR35871:SF1">
    <property type="entry name" value="CXC1-LIKE CYSTEINE CLUSTER ASSOCIATED WITH KDZ TRANSPOSASES DOMAIN-CONTAINING PROTEIN"/>
    <property type="match status" value="1"/>
</dbReference>
<keyword evidence="3" id="KW-1185">Reference proteome</keyword>
<dbReference type="PANTHER" id="PTHR35871">
    <property type="entry name" value="EXPRESSED PROTEIN"/>
    <property type="match status" value="1"/>
</dbReference>
<feature type="region of interest" description="Disordered" evidence="1">
    <location>
        <begin position="136"/>
        <end position="168"/>
    </location>
</feature>
<proteinExistence type="predicted"/>
<evidence type="ECO:0000313" key="2">
    <source>
        <dbReference type="EMBL" id="KAJ8103701.1"/>
    </source>
</evidence>
<dbReference type="EMBL" id="JARPMG010000001">
    <property type="protein sequence ID" value="KAJ8103701.1"/>
    <property type="molecule type" value="Genomic_DNA"/>
</dbReference>
<evidence type="ECO:0000313" key="3">
    <source>
        <dbReference type="Proteomes" id="UP001217417"/>
    </source>
</evidence>
<accession>A0AAD7QZB7</accession>
<gene>
    <name evidence="2" type="ORF">POJ06DRAFT_272387</name>
</gene>
<evidence type="ECO:0000256" key="1">
    <source>
        <dbReference type="SAM" id="MobiDB-lite"/>
    </source>
</evidence>
<name>A0AAD7QZB7_9ASCO</name>
<reference evidence="2" key="1">
    <citation type="submission" date="2023-03" db="EMBL/GenBank/DDBJ databases">
        <title>Near-Complete genome sequence of Lipomyces tetrasporous NRRL Y-64009, an oleaginous yeast capable of growing on lignocellulosic hydrolysates.</title>
        <authorList>
            <consortium name="Lawrence Berkeley National Laboratory"/>
            <person name="Jagtap S.S."/>
            <person name="Liu J.-J."/>
            <person name="Walukiewicz H.E."/>
            <person name="Pangilinan J."/>
            <person name="Lipzen A."/>
            <person name="Ahrendt S."/>
            <person name="Koriabine M."/>
            <person name="Cobaugh K."/>
            <person name="Salamov A."/>
            <person name="Yoshinaga Y."/>
            <person name="Ng V."/>
            <person name="Daum C."/>
            <person name="Grigoriev I.V."/>
            <person name="Slininger P.J."/>
            <person name="Dien B.S."/>
            <person name="Jin Y.-S."/>
            <person name="Rao C.V."/>
        </authorList>
    </citation>
    <scope>NUCLEOTIDE SEQUENCE</scope>
    <source>
        <strain evidence="2">NRRL Y-64009</strain>
    </source>
</reference>
<dbReference type="AlphaFoldDB" id="A0AAD7QZB7"/>
<organism evidence="2 3">
    <name type="scientific">Lipomyces tetrasporus</name>
    <dbReference type="NCBI Taxonomy" id="54092"/>
    <lineage>
        <taxon>Eukaryota</taxon>
        <taxon>Fungi</taxon>
        <taxon>Dikarya</taxon>
        <taxon>Ascomycota</taxon>
        <taxon>Saccharomycotina</taxon>
        <taxon>Lipomycetes</taxon>
        <taxon>Lipomycetales</taxon>
        <taxon>Lipomycetaceae</taxon>
        <taxon>Lipomyces</taxon>
    </lineage>
</organism>
<sequence>MARPSKKSVQRSVNGRKNVLKRFDKVSQAAQSIRGDQDIEELEVVEVCLPQSEIDNSLKRLSFCPEADKGLKYTTRPGGSERSMQRFKAKFRNEDPSIKPLTAFNFTRSEAAAASSSYENLKQKNQDHDRRHAAEEEILNDRNGNVNGESDGETAMTSEECDESDHAMESSVNIRALLERIEIRLQRRKQMPADEALQLAVLKHYFMDRLAGKAKMKASMDAAFYNFDKGPYMSRVIRGWASLYEHTESLPPLSKRGKHTKWRSALDDEDVREQCLAYFRSLPPNARSAAKLKAYYEQVVYPEVTGSINKASVSLPTITRYLKLWGFTLKTHTKDIYYDGHERPDMREYDGEDCSEVVLPDLGDGEQEIVLVTHDECYFNSNDDVSVTWTERGESIIKKKGQGRGLMVSDFYCACHGSLQFEGQSAREVIEPGKNRDGFWVSDDMVQQLGKAMEIFEQSHPGCVGLFCFDQSSNHQALPSDALTVAKLTLNDKKMKEYIKPEYFELEGQHYSQDICYPDGHARHGWQKGMRTILQERGLWTDGLLRLCSRKSAEIDLSQPTQCCATHLLSRRPDFLSQPSRLEIAVTSRGHLFSMYPKFHCECNFIERVWGYAKRQTRAECDYSFAALRERVPRNLSEVPVNRVRHFARLAWRYIHAYTKDLDGRAATFAVKQYKSHRRLPDSFELV</sequence>
<comment type="caution">
    <text evidence="2">The sequence shown here is derived from an EMBL/GenBank/DDBJ whole genome shotgun (WGS) entry which is preliminary data.</text>
</comment>
<protein>
    <submittedName>
        <fullName evidence="2">Uncharacterized protein</fullName>
    </submittedName>
</protein>
<dbReference type="RefSeq" id="XP_056047151.1">
    <property type="nucleotide sequence ID" value="XM_056189559.1"/>
</dbReference>